<accession>A0ABN9P7R2</accession>
<proteinExistence type="predicted"/>
<keyword evidence="3" id="KW-1185">Reference proteome</keyword>
<sequence>MSFVSAARWSGPSLEGPGPRSLGEVLGSRTGFPSATHCCQACSFQPGRHGPRCARILSAYAERPRMCPGCQRYLVTGATGSHTHCCARCGQEPGEHSRGCHMREPLWAGREEMSVTLRHHMLRRRCPPGAPLPELPASSSAPSRAAPQSQPSERPLLERCAYVTLLYGGDVEYALGALLVAASLRRTGSLARTVMLHTADVPARRLELLRHFYDEVRLIRDPISIPRGSPLCASSRDFGHPQFLKLHLLELTEFDKVLYLDSDVIVRRSLDELFALQAPAAMDRVLPMASHGTKLPNRVYYGPGMVRGIQGGVMLLAPDQERFDLVRREVEDPVAIANSDFRPSTGNEQDYLTWHYCDGLLEEDGHASVWTHLGCEYNFEVHDPGKYFAVGRERWLWMDYRNDAAVLHFSALFRKCAKRLIREEDSPRLHHRPDVENCRVAFAESVWDEEVEHLGREAAARGYDLREWLGTGFMFIAVVSALLPSAHAAVFAALEGAAGSMEMRLVRGPGEEGLPDRARLPPGTRFLFEAFVSNCRPRRRQSGMQIKVKGPQAPVLKEDCDFAHGVERCAVREVPEPLRRILAPVGSVAGPLARTMALLIRPGLAWFPPPFTPGPPWGACFWAPEDDDSEESAGPDGGDGATGGTSGCDGPGAGGPGLEDPRRAHPSDPDGVGYTFAQYVAFALEDRGKPERYALGLWNQSARVGTHVDGGAAADAGAFCRCHVRRQEMRDDGLRPRLKAASVEPGEPQVICAWVRNPKVCGGEEQWLFAPLADPPHLAGCPAWRRAASFRARILG</sequence>
<evidence type="ECO:0000313" key="2">
    <source>
        <dbReference type="EMBL" id="CAK0788749.1"/>
    </source>
</evidence>
<protein>
    <submittedName>
        <fullName evidence="2">Uncharacterized protein</fullName>
    </submittedName>
</protein>
<organism evidence="2 3">
    <name type="scientific">Prorocentrum cordatum</name>
    <dbReference type="NCBI Taxonomy" id="2364126"/>
    <lineage>
        <taxon>Eukaryota</taxon>
        <taxon>Sar</taxon>
        <taxon>Alveolata</taxon>
        <taxon>Dinophyceae</taxon>
        <taxon>Prorocentrales</taxon>
        <taxon>Prorocentraceae</taxon>
        <taxon>Prorocentrum</taxon>
    </lineage>
</organism>
<comment type="caution">
    <text evidence="2">The sequence shown here is derived from an EMBL/GenBank/DDBJ whole genome shotgun (WGS) entry which is preliminary data.</text>
</comment>
<feature type="compositionally biased region" description="Gly residues" evidence="1">
    <location>
        <begin position="635"/>
        <end position="657"/>
    </location>
</feature>
<dbReference type="Gene3D" id="3.90.550.10">
    <property type="entry name" value="Spore Coat Polysaccharide Biosynthesis Protein SpsA, Chain A"/>
    <property type="match status" value="1"/>
</dbReference>
<dbReference type="SUPFAM" id="SSF53448">
    <property type="entry name" value="Nucleotide-diphospho-sugar transferases"/>
    <property type="match status" value="1"/>
</dbReference>
<gene>
    <name evidence="2" type="ORF">PCOR1329_LOCUS534</name>
</gene>
<evidence type="ECO:0000256" key="1">
    <source>
        <dbReference type="SAM" id="MobiDB-lite"/>
    </source>
</evidence>
<dbReference type="InterPro" id="IPR029044">
    <property type="entry name" value="Nucleotide-diphossugar_trans"/>
</dbReference>
<feature type="region of interest" description="Disordered" evidence="1">
    <location>
        <begin position="128"/>
        <end position="152"/>
    </location>
</feature>
<feature type="compositionally biased region" description="Low complexity" evidence="1">
    <location>
        <begin position="135"/>
        <end position="152"/>
    </location>
</feature>
<dbReference type="InterPro" id="IPR002495">
    <property type="entry name" value="Glyco_trans_8"/>
</dbReference>
<feature type="compositionally biased region" description="Acidic residues" evidence="1">
    <location>
        <begin position="624"/>
        <end position="633"/>
    </location>
</feature>
<dbReference type="Pfam" id="PF01501">
    <property type="entry name" value="Glyco_transf_8"/>
    <property type="match status" value="1"/>
</dbReference>
<dbReference type="InterPro" id="IPR050587">
    <property type="entry name" value="GNT1/Glycosyltrans_8"/>
</dbReference>
<name>A0ABN9P7R2_9DINO</name>
<reference evidence="2" key="1">
    <citation type="submission" date="2023-10" db="EMBL/GenBank/DDBJ databases">
        <authorList>
            <person name="Chen Y."/>
            <person name="Shah S."/>
            <person name="Dougan E. K."/>
            <person name="Thang M."/>
            <person name="Chan C."/>
        </authorList>
    </citation>
    <scope>NUCLEOTIDE SEQUENCE [LARGE SCALE GENOMIC DNA]</scope>
</reference>
<dbReference type="Proteomes" id="UP001189429">
    <property type="component" value="Unassembled WGS sequence"/>
</dbReference>
<feature type="compositionally biased region" description="Basic and acidic residues" evidence="1">
    <location>
        <begin position="659"/>
        <end position="668"/>
    </location>
</feature>
<dbReference type="PANTHER" id="PTHR11183">
    <property type="entry name" value="GLYCOGENIN SUBFAMILY MEMBER"/>
    <property type="match status" value="1"/>
</dbReference>
<feature type="region of interest" description="Disordered" evidence="1">
    <location>
        <begin position="1"/>
        <end position="24"/>
    </location>
</feature>
<dbReference type="EMBL" id="CAUYUJ010000114">
    <property type="protein sequence ID" value="CAK0788749.1"/>
    <property type="molecule type" value="Genomic_DNA"/>
</dbReference>
<feature type="region of interest" description="Disordered" evidence="1">
    <location>
        <begin position="620"/>
        <end position="670"/>
    </location>
</feature>
<evidence type="ECO:0000313" key="3">
    <source>
        <dbReference type="Proteomes" id="UP001189429"/>
    </source>
</evidence>